<dbReference type="SUPFAM" id="SSF158837">
    <property type="entry name" value="AGR C 984p-like"/>
    <property type="match status" value="1"/>
</dbReference>
<evidence type="ECO:0008006" key="3">
    <source>
        <dbReference type="Google" id="ProtNLM"/>
    </source>
</evidence>
<reference evidence="2" key="1">
    <citation type="submission" date="2016-10" db="EMBL/GenBank/DDBJ databases">
        <authorList>
            <person name="Varghese N."/>
            <person name="Submissions S."/>
        </authorList>
    </citation>
    <scope>NUCLEOTIDE SEQUENCE [LARGE SCALE GENOMIC DNA]</scope>
    <source>
        <strain evidence="2">DSM 28463</strain>
    </source>
</reference>
<dbReference type="InterPro" id="IPR023157">
    <property type="entry name" value="AGR-C-984p-like_sf"/>
</dbReference>
<protein>
    <recommendedName>
        <fullName evidence="3">Flagellar protein</fullName>
    </recommendedName>
</protein>
<proteinExistence type="predicted"/>
<gene>
    <name evidence="1" type="ORF">SAMN04487859_11735</name>
</gene>
<name>A0A1I5ETD0_9RHOB</name>
<dbReference type="Pfam" id="PF06748">
    <property type="entry name" value="DUF1217"/>
    <property type="match status" value="1"/>
</dbReference>
<organism evidence="1 2">
    <name type="scientific">Roseovarius lutimaris</name>
    <dbReference type="NCBI Taxonomy" id="1005928"/>
    <lineage>
        <taxon>Bacteria</taxon>
        <taxon>Pseudomonadati</taxon>
        <taxon>Pseudomonadota</taxon>
        <taxon>Alphaproteobacteria</taxon>
        <taxon>Rhodobacterales</taxon>
        <taxon>Roseobacteraceae</taxon>
        <taxon>Roseovarius</taxon>
    </lineage>
</organism>
<dbReference type="STRING" id="1005928.SAMN04487859_11735"/>
<dbReference type="AlphaFoldDB" id="A0A1I5ETD0"/>
<evidence type="ECO:0000313" key="1">
    <source>
        <dbReference type="EMBL" id="SFO14775.1"/>
    </source>
</evidence>
<dbReference type="Gene3D" id="1.10.3700.10">
    <property type="entry name" value="AGR C 984p-like"/>
    <property type="match status" value="1"/>
</dbReference>
<dbReference type="Proteomes" id="UP000198599">
    <property type="component" value="Unassembled WGS sequence"/>
</dbReference>
<sequence length="267" mass="30161">MIFQPVLPLGGLAGWSLLNRTLDRQTDLFNKDPLIVRDTEYFEQNISKVQTPEDLVSDRRLLRVALGAFGLQDDIDNRAFIREILEEGTADDSALANRLADDRYKQFADAFAFKDQPIPRTQLPTFGTEITAQFRNREFETAVGEQDESLRLALNAKRELGDIASGDFSGDTIWFQIMGNPPLRRVFDVALGMPSTFAQLDVDRQLEVFKSRASSQLDISDPSELVDPDVQEWLIQRFLLRDQIDSFAAQSPGSIALTLLQSAPRFF</sequence>
<dbReference type="EMBL" id="FOVP01000017">
    <property type="protein sequence ID" value="SFO14775.1"/>
    <property type="molecule type" value="Genomic_DNA"/>
</dbReference>
<accession>A0A1I5ETD0</accession>
<dbReference type="OrthoDB" id="7824597at2"/>
<keyword evidence="2" id="KW-1185">Reference proteome</keyword>
<dbReference type="InterPro" id="IPR010626">
    <property type="entry name" value="DUF1217"/>
</dbReference>
<evidence type="ECO:0000313" key="2">
    <source>
        <dbReference type="Proteomes" id="UP000198599"/>
    </source>
</evidence>